<dbReference type="InterPro" id="IPR001932">
    <property type="entry name" value="PPM-type_phosphatase-like_dom"/>
</dbReference>
<dbReference type="EC" id="2.7.11.1" evidence="1"/>
<keyword evidence="10" id="KW-0812">Transmembrane</keyword>
<keyword evidence="14" id="KW-1185">Reference proteome</keyword>
<keyword evidence="3" id="KW-0808">Transferase</keyword>
<dbReference type="InterPro" id="IPR036457">
    <property type="entry name" value="PPM-type-like_dom_sf"/>
</dbReference>
<dbReference type="Pfam" id="PF00069">
    <property type="entry name" value="Pkinase"/>
    <property type="match status" value="1"/>
</dbReference>
<evidence type="ECO:0000256" key="6">
    <source>
        <dbReference type="ARBA" id="ARBA00022840"/>
    </source>
</evidence>
<evidence type="ECO:0000256" key="8">
    <source>
        <dbReference type="ARBA" id="ARBA00048679"/>
    </source>
</evidence>
<evidence type="ECO:0000256" key="1">
    <source>
        <dbReference type="ARBA" id="ARBA00012513"/>
    </source>
</evidence>
<dbReference type="InterPro" id="IPR011009">
    <property type="entry name" value="Kinase-like_dom_sf"/>
</dbReference>
<keyword evidence="4" id="KW-0547">Nucleotide-binding</keyword>
<dbReference type="InterPro" id="IPR000719">
    <property type="entry name" value="Prot_kinase_dom"/>
</dbReference>
<dbReference type="SUPFAM" id="SSF81606">
    <property type="entry name" value="PP2C-like"/>
    <property type="match status" value="1"/>
</dbReference>
<dbReference type="SMART" id="SM00332">
    <property type="entry name" value="PP2Cc"/>
    <property type="match status" value="1"/>
</dbReference>
<comment type="catalytic activity">
    <reaction evidence="8">
        <text>L-seryl-[protein] + ATP = O-phospho-L-seryl-[protein] + ADP + H(+)</text>
        <dbReference type="Rhea" id="RHEA:17989"/>
        <dbReference type="Rhea" id="RHEA-COMP:9863"/>
        <dbReference type="Rhea" id="RHEA-COMP:11604"/>
        <dbReference type="ChEBI" id="CHEBI:15378"/>
        <dbReference type="ChEBI" id="CHEBI:29999"/>
        <dbReference type="ChEBI" id="CHEBI:30616"/>
        <dbReference type="ChEBI" id="CHEBI:83421"/>
        <dbReference type="ChEBI" id="CHEBI:456216"/>
        <dbReference type="EC" id="2.7.11.1"/>
    </reaction>
</comment>
<keyword evidence="2 13" id="KW-0723">Serine/threonine-protein kinase</keyword>
<gene>
    <name evidence="13" type="ORF">A3K91_1212</name>
</gene>
<evidence type="ECO:0000256" key="3">
    <source>
        <dbReference type="ARBA" id="ARBA00022679"/>
    </source>
</evidence>
<proteinExistence type="predicted"/>
<dbReference type="PROSITE" id="PS00108">
    <property type="entry name" value="PROTEIN_KINASE_ST"/>
    <property type="match status" value="1"/>
</dbReference>
<evidence type="ECO:0000256" key="10">
    <source>
        <dbReference type="SAM" id="Phobius"/>
    </source>
</evidence>
<protein>
    <recommendedName>
        <fullName evidence="1">non-specific serine/threonine protein kinase</fullName>
        <ecNumber evidence="1">2.7.11.1</ecNumber>
    </recommendedName>
</protein>
<feature type="transmembrane region" description="Helical" evidence="10">
    <location>
        <begin position="691"/>
        <end position="712"/>
    </location>
</feature>
<dbReference type="PROSITE" id="PS50011">
    <property type="entry name" value="PROTEIN_KINASE_DOM"/>
    <property type="match status" value="1"/>
</dbReference>
<evidence type="ECO:0000313" key="14">
    <source>
        <dbReference type="Proteomes" id="UP000076104"/>
    </source>
</evidence>
<dbReference type="PANTHER" id="PTHR24356:SF1">
    <property type="entry name" value="SERINE_THREONINE-PROTEIN KINASE GREATWALL"/>
    <property type="match status" value="1"/>
</dbReference>
<dbReference type="SUPFAM" id="SSF56112">
    <property type="entry name" value="Protein kinase-like (PK-like)"/>
    <property type="match status" value="1"/>
</dbReference>
<evidence type="ECO:0000256" key="9">
    <source>
        <dbReference type="SAM" id="MobiDB-lite"/>
    </source>
</evidence>
<dbReference type="Gene3D" id="3.60.40.10">
    <property type="entry name" value="PPM-type phosphatase domain"/>
    <property type="match status" value="1"/>
</dbReference>
<sequence length="713" mass="78898">MLKAKRNANQKSHQHRAHISAKQATTEASAAMSTGGELSHPREDMALWWLDFFTTKGRKAENQDSLLITTCLLPRLSPLALSEQSLSTQPTMLPSSLSKAPLLVIMADGVSACQFPKQASQLVVNTVAEKITLALSKLASVSPERQHSAQTMSVDFDDDQLAGIIKMAVNKANDMLYFPQTYQRVPPLLSTLSGLLCIGDRIHLFHTGDSRIYRIGPDSLTVLSDDHRIHRGQDKGALSAAIGADGQLDLQQSVFTLHQNECLAIMTDGVYEHIDEVELAFELCTAATQMGQTLSKTSSSPADFCVSQTVCEQAFAEGSHDNLSMIMLSMNAMPTLSKCIKNRADIDNHIEKLDTPINPDAVIHDSHHYQLPPVLDIGDSIDGFTVMSIIARTARSQVYWVKDESDHDFVLKSPSLDTIEDGHYLRDFLQERKIGLSLSKHRRAGESAYNQSDPNHLPITESNKANAHVIGSGLNVSGLLRYYPVPASTTYLYHLTEYIEGESLRDFINSHAPCDVWQTYDLLTKIGMAARVMHRNYLLHQDIKPENVLLTKSGAIKLIDFGSASSSILKDSTRPPNGDLHYAAPEYYTNAPKGVHSDLFSIAVIGYELLTGQLPFGSQELMNPQQALVMPTKPLRQHNVPATSQQALIRALHPNTKVRYQAIGEFLQDFNPDNSTRSRDSEPLIKSNPLLVWHGICFVQTVIIVLLLWAYLS</sequence>
<dbReference type="PROSITE" id="PS51746">
    <property type="entry name" value="PPM_2"/>
    <property type="match status" value="1"/>
</dbReference>
<evidence type="ECO:0000259" key="12">
    <source>
        <dbReference type="PROSITE" id="PS51746"/>
    </source>
</evidence>
<evidence type="ECO:0000256" key="4">
    <source>
        <dbReference type="ARBA" id="ARBA00022741"/>
    </source>
</evidence>
<feature type="domain" description="Protein kinase" evidence="11">
    <location>
        <begin position="384"/>
        <end position="691"/>
    </location>
</feature>
<keyword evidence="10" id="KW-1133">Transmembrane helix</keyword>
<keyword evidence="6" id="KW-0067">ATP-binding</keyword>
<evidence type="ECO:0000256" key="2">
    <source>
        <dbReference type="ARBA" id="ARBA00022527"/>
    </source>
</evidence>
<dbReference type="SMART" id="SM00220">
    <property type="entry name" value="S_TKc"/>
    <property type="match status" value="1"/>
</dbReference>
<name>A0ABN4N1T8_9GAMM</name>
<dbReference type="InterPro" id="IPR008271">
    <property type="entry name" value="Ser/Thr_kinase_AS"/>
</dbReference>
<feature type="compositionally biased region" description="Polar residues" evidence="9">
    <location>
        <begin position="22"/>
        <end position="32"/>
    </location>
</feature>
<feature type="domain" description="PPM-type phosphatase" evidence="12">
    <location>
        <begin position="49"/>
        <end position="330"/>
    </location>
</feature>
<evidence type="ECO:0000259" key="11">
    <source>
        <dbReference type="PROSITE" id="PS50011"/>
    </source>
</evidence>
<evidence type="ECO:0000256" key="7">
    <source>
        <dbReference type="ARBA" id="ARBA00047899"/>
    </source>
</evidence>
<organism evidence="13 14">
    <name type="scientific">Psychrobacter alimentarius</name>
    <dbReference type="NCBI Taxonomy" id="261164"/>
    <lineage>
        <taxon>Bacteria</taxon>
        <taxon>Pseudomonadati</taxon>
        <taxon>Pseudomonadota</taxon>
        <taxon>Gammaproteobacteria</taxon>
        <taxon>Moraxellales</taxon>
        <taxon>Moraxellaceae</taxon>
        <taxon>Psychrobacter</taxon>
    </lineage>
</organism>
<comment type="catalytic activity">
    <reaction evidence="7">
        <text>L-threonyl-[protein] + ATP = O-phospho-L-threonyl-[protein] + ADP + H(+)</text>
        <dbReference type="Rhea" id="RHEA:46608"/>
        <dbReference type="Rhea" id="RHEA-COMP:11060"/>
        <dbReference type="Rhea" id="RHEA-COMP:11605"/>
        <dbReference type="ChEBI" id="CHEBI:15378"/>
        <dbReference type="ChEBI" id="CHEBI:30013"/>
        <dbReference type="ChEBI" id="CHEBI:30616"/>
        <dbReference type="ChEBI" id="CHEBI:61977"/>
        <dbReference type="ChEBI" id="CHEBI:456216"/>
        <dbReference type="EC" id="2.7.11.1"/>
    </reaction>
</comment>
<dbReference type="PANTHER" id="PTHR24356">
    <property type="entry name" value="SERINE/THREONINE-PROTEIN KINASE"/>
    <property type="match status" value="1"/>
</dbReference>
<dbReference type="CDD" id="cd14014">
    <property type="entry name" value="STKc_PknB_like"/>
    <property type="match status" value="1"/>
</dbReference>
<feature type="compositionally biased region" description="Basic residues" evidence="9">
    <location>
        <begin position="1"/>
        <end position="19"/>
    </location>
</feature>
<dbReference type="Proteomes" id="UP000076104">
    <property type="component" value="Chromosome"/>
</dbReference>
<evidence type="ECO:0000256" key="5">
    <source>
        <dbReference type="ARBA" id="ARBA00022777"/>
    </source>
</evidence>
<keyword evidence="10" id="KW-0472">Membrane</keyword>
<dbReference type="InterPro" id="IPR050236">
    <property type="entry name" value="Ser_Thr_kinase_AGC"/>
</dbReference>
<feature type="region of interest" description="Disordered" evidence="9">
    <location>
        <begin position="1"/>
        <end position="38"/>
    </location>
</feature>
<dbReference type="GO" id="GO:0004674">
    <property type="term" value="F:protein serine/threonine kinase activity"/>
    <property type="evidence" value="ECO:0007669"/>
    <property type="project" value="UniProtKB-KW"/>
</dbReference>
<dbReference type="EMBL" id="CP014945">
    <property type="protein sequence ID" value="AMT96818.1"/>
    <property type="molecule type" value="Genomic_DNA"/>
</dbReference>
<evidence type="ECO:0000313" key="13">
    <source>
        <dbReference type="EMBL" id="AMT96818.1"/>
    </source>
</evidence>
<keyword evidence="5 13" id="KW-0418">Kinase</keyword>
<accession>A0ABN4N1T8</accession>
<reference evidence="13 14" key="1">
    <citation type="submission" date="2016-03" db="EMBL/GenBank/DDBJ databases">
        <title>Genome sequencing of Psychrobacter alimentarius PAMC 27889.</title>
        <authorList>
            <person name="Lee J."/>
            <person name="Kim O.-S."/>
        </authorList>
    </citation>
    <scope>NUCLEOTIDE SEQUENCE [LARGE SCALE GENOMIC DNA]</scope>
    <source>
        <strain evidence="13 14">PAMC 27889</strain>
    </source>
</reference>
<dbReference type="Gene3D" id="1.10.510.10">
    <property type="entry name" value="Transferase(Phosphotransferase) domain 1"/>
    <property type="match status" value="1"/>
</dbReference>
<dbReference type="Pfam" id="PF13672">
    <property type="entry name" value="PP2C_2"/>
    <property type="match status" value="1"/>
</dbReference>